<dbReference type="PANTHER" id="PTHR30353">
    <property type="entry name" value="INNER MEMBRANE PROTEIN DEDA-RELATED"/>
    <property type="match status" value="1"/>
</dbReference>
<dbReference type="PATRIC" id="fig|36807.3.peg.860"/>
<keyword evidence="10" id="KW-1185">Reference proteome</keyword>
<evidence type="ECO:0000313" key="10">
    <source>
        <dbReference type="Proteomes" id="UP000075357"/>
    </source>
</evidence>
<protein>
    <recommendedName>
        <fullName evidence="8">VTT domain-containing protein</fullName>
    </recommendedName>
</protein>
<sequence length="200" mass="20369">MSDAWLQALAQSPWALPAMAALVVGDAFLVVIPGEAAVTTLGALAVAEGSPPLGAVIVVAAAAALTGDLGCYLIGRTAGLERWRWMRGPRVAAAFAAARAALDRRGATMMFTARFIPFARLAVNLVAGASRMPMRRYLLLAAPAASAWALYQALLGAAVAAIIPGGTVAAVIVSIGVAITLGAATDAVVARIQRRRAPDA</sequence>
<feature type="transmembrane region" description="Helical" evidence="7">
    <location>
        <begin position="169"/>
        <end position="189"/>
    </location>
</feature>
<feature type="transmembrane region" description="Helical" evidence="7">
    <location>
        <begin position="52"/>
        <end position="75"/>
    </location>
</feature>
<name>A0A150HGB7_9MICO</name>
<comment type="caution">
    <text evidence="9">The sequence shown here is derived from an EMBL/GenBank/DDBJ whole genome shotgun (WGS) entry which is preliminary data.</text>
</comment>
<dbReference type="AlphaFoldDB" id="A0A150HGB7"/>
<evidence type="ECO:0000256" key="2">
    <source>
        <dbReference type="ARBA" id="ARBA00010792"/>
    </source>
</evidence>
<dbReference type="EMBL" id="LRAD01000022">
    <property type="protein sequence ID" value="KXZ61193.1"/>
    <property type="molecule type" value="Genomic_DNA"/>
</dbReference>
<evidence type="ECO:0000256" key="1">
    <source>
        <dbReference type="ARBA" id="ARBA00004651"/>
    </source>
</evidence>
<keyword evidence="4 7" id="KW-0812">Transmembrane</keyword>
<evidence type="ECO:0000259" key="8">
    <source>
        <dbReference type="Pfam" id="PF09335"/>
    </source>
</evidence>
<dbReference type="Proteomes" id="UP000075357">
    <property type="component" value="Unassembled WGS sequence"/>
</dbReference>
<dbReference type="InterPro" id="IPR032818">
    <property type="entry name" value="DedA-like"/>
</dbReference>
<feature type="transmembrane region" description="Helical" evidence="7">
    <location>
        <begin position="12"/>
        <end position="32"/>
    </location>
</feature>
<keyword evidence="5 7" id="KW-1133">Transmembrane helix</keyword>
<dbReference type="Pfam" id="PF09335">
    <property type="entry name" value="VTT_dom"/>
    <property type="match status" value="1"/>
</dbReference>
<reference evidence="9 10" key="1">
    <citation type="submission" date="2016-01" db="EMBL/GenBank/DDBJ databases">
        <title>Draft genome sequences of Microbacterium laevaniformans LCDC 91-0039 and the type strain of Microbacterium hominis LCDC 84-209.</title>
        <authorList>
            <person name="Bernier A.-M."/>
            <person name="Bernard K."/>
        </authorList>
    </citation>
    <scope>NUCLEOTIDE SEQUENCE [LARGE SCALE GENOMIC DNA]</scope>
    <source>
        <strain evidence="9 10">LCDC 91-0039</strain>
    </source>
</reference>
<evidence type="ECO:0000256" key="4">
    <source>
        <dbReference type="ARBA" id="ARBA00022692"/>
    </source>
</evidence>
<dbReference type="STRING" id="36807.Mlaev_00833"/>
<comment type="similarity">
    <text evidence="2 7">Belongs to the DedA family.</text>
</comment>
<evidence type="ECO:0000256" key="6">
    <source>
        <dbReference type="ARBA" id="ARBA00023136"/>
    </source>
</evidence>
<dbReference type="InterPro" id="IPR032816">
    <property type="entry name" value="VTT_dom"/>
</dbReference>
<organism evidence="9 10">
    <name type="scientific">Microbacterium laevaniformans</name>
    <dbReference type="NCBI Taxonomy" id="36807"/>
    <lineage>
        <taxon>Bacteria</taxon>
        <taxon>Bacillati</taxon>
        <taxon>Actinomycetota</taxon>
        <taxon>Actinomycetes</taxon>
        <taxon>Micrococcales</taxon>
        <taxon>Microbacteriaceae</taxon>
        <taxon>Microbacterium</taxon>
    </lineage>
</organism>
<feature type="transmembrane region" description="Helical" evidence="7">
    <location>
        <begin position="137"/>
        <end position="163"/>
    </location>
</feature>
<dbReference type="GO" id="GO:0005886">
    <property type="term" value="C:plasma membrane"/>
    <property type="evidence" value="ECO:0007669"/>
    <property type="project" value="UniProtKB-SubCell"/>
</dbReference>
<evidence type="ECO:0000256" key="7">
    <source>
        <dbReference type="RuleBase" id="RU367016"/>
    </source>
</evidence>
<gene>
    <name evidence="9" type="ORF">Mlaev_00833</name>
</gene>
<feature type="domain" description="VTT" evidence="8">
    <location>
        <begin position="32"/>
        <end position="157"/>
    </location>
</feature>
<keyword evidence="3 7" id="KW-1003">Cell membrane</keyword>
<evidence type="ECO:0000256" key="5">
    <source>
        <dbReference type="ARBA" id="ARBA00022989"/>
    </source>
</evidence>
<dbReference type="PANTHER" id="PTHR30353:SF0">
    <property type="entry name" value="TRANSMEMBRANE PROTEIN"/>
    <property type="match status" value="1"/>
</dbReference>
<keyword evidence="6 7" id="KW-0472">Membrane</keyword>
<dbReference type="RefSeq" id="WP_061682156.1">
    <property type="nucleotide sequence ID" value="NZ_LRAD01000022.1"/>
</dbReference>
<proteinExistence type="inferred from homology"/>
<accession>A0A150HGB7</accession>
<evidence type="ECO:0000313" key="9">
    <source>
        <dbReference type="EMBL" id="KXZ61193.1"/>
    </source>
</evidence>
<comment type="subcellular location">
    <subcellularLocation>
        <location evidence="1 7">Cell membrane</location>
        <topology evidence="1 7">Multi-pass membrane protein</topology>
    </subcellularLocation>
</comment>
<evidence type="ECO:0000256" key="3">
    <source>
        <dbReference type="ARBA" id="ARBA00022475"/>
    </source>
</evidence>